<evidence type="ECO:0000313" key="2">
    <source>
        <dbReference type="Proteomes" id="UP000064893"/>
    </source>
</evidence>
<sequence>MDISHEDFQRAKRISRAIQEYLELTNQDGLRSTDIYPVLAKKGLIEKDRHNGLHFRKFLRKLKDNNLLKSLIPQCEYRHTKTEFLEWYFYRSIVKTSDEINSTTERKKLIVPETAEEEINELIEKAKKHIAKLPKRDTSEFTPQMNEIRNNYPRAYEIWTEREIEIMIRAYNKFKRIDKVAELLQRQPSVVKERIDNNK</sequence>
<keyword evidence="2" id="KW-1185">Reference proteome</keyword>
<organism evidence="1 2">
    <name type="scientific">Salinivirga cyanobacteriivorans</name>
    <dbReference type="NCBI Taxonomy" id="1307839"/>
    <lineage>
        <taxon>Bacteria</taxon>
        <taxon>Pseudomonadati</taxon>
        <taxon>Bacteroidota</taxon>
        <taxon>Bacteroidia</taxon>
        <taxon>Bacteroidales</taxon>
        <taxon>Salinivirgaceae</taxon>
        <taxon>Salinivirga</taxon>
    </lineage>
</organism>
<proteinExistence type="predicted"/>
<name>A0A0S2I5D7_9BACT</name>
<protein>
    <submittedName>
        <fullName evidence="1">Uncharacterized protein</fullName>
    </submittedName>
</protein>
<evidence type="ECO:0000313" key="1">
    <source>
        <dbReference type="EMBL" id="ALO17381.1"/>
    </source>
</evidence>
<dbReference type="KEGG" id="blq:L21SP5_03786"/>
<gene>
    <name evidence="1" type="ORF">L21SP5_03786</name>
</gene>
<dbReference type="AlphaFoldDB" id="A0A0S2I5D7"/>
<dbReference type="OrthoDB" id="1440566at2"/>
<reference evidence="1 2" key="1">
    <citation type="submission" date="2015-11" db="EMBL/GenBank/DDBJ databases">
        <title>Description and complete genome sequence of a novel strain predominating in hypersaline microbial mats and representing a new family of the Bacteriodetes phylum.</title>
        <authorList>
            <person name="Spring S."/>
            <person name="Bunk B."/>
            <person name="Sproer C."/>
            <person name="Klenk H.-P."/>
        </authorList>
    </citation>
    <scope>NUCLEOTIDE SEQUENCE [LARGE SCALE GENOMIC DNA]</scope>
    <source>
        <strain evidence="1 2">L21-Spi-D4</strain>
    </source>
</reference>
<dbReference type="STRING" id="1307839.L21SP5_03786"/>
<dbReference type="RefSeq" id="WP_057954657.1">
    <property type="nucleotide sequence ID" value="NZ_CP013118.1"/>
</dbReference>
<dbReference type="Proteomes" id="UP000064893">
    <property type="component" value="Chromosome"/>
</dbReference>
<dbReference type="EMBL" id="CP013118">
    <property type="protein sequence ID" value="ALO17381.1"/>
    <property type="molecule type" value="Genomic_DNA"/>
</dbReference>
<accession>A0A0S2I5D7</accession>